<gene>
    <name evidence="7" type="ORF">EVG20_g4478</name>
</gene>
<keyword evidence="1" id="KW-0808">Transferase</keyword>
<evidence type="ECO:0000313" key="8">
    <source>
        <dbReference type="Proteomes" id="UP000298327"/>
    </source>
</evidence>
<evidence type="ECO:0000256" key="2">
    <source>
        <dbReference type="ARBA" id="ARBA00022741"/>
    </source>
</evidence>
<feature type="compositionally biased region" description="Low complexity" evidence="5">
    <location>
        <begin position="63"/>
        <end position="74"/>
    </location>
</feature>
<dbReference type="GO" id="GO:0007166">
    <property type="term" value="P:cell surface receptor signaling pathway"/>
    <property type="evidence" value="ECO:0007669"/>
    <property type="project" value="InterPro"/>
</dbReference>
<protein>
    <recommendedName>
        <fullName evidence="6">Protein kinase domain-containing protein</fullName>
    </recommendedName>
</protein>
<feature type="compositionally biased region" description="Basic and acidic residues" evidence="5">
    <location>
        <begin position="83"/>
        <end position="104"/>
    </location>
</feature>
<feature type="compositionally biased region" description="Gly residues" evidence="5">
    <location>
        <begin position="485"/>
        <end position="495"/>
    </location>
</feature>
<dbReference type="Gene3D" id="1.10.510.10">
    <property type="entry name" value="Transferase(Phosphotransferase) domain 1"/>
    <property type="match status" value="1"/>
</dbReference>
<keyword evidence="1" id="KW-0418">Kinase</keyword>
<comment type="caution">
    <text evidence="7">The sequence shown here is derived from an EMBL/GenBank/DDBJ whole genome shotgun (WGS) entry which is preliminary data.</text>
</comment>
<evidence type="ECO:0000256" key="5">
    <source>
        <dbReference type="SAM" id="MobiDB-lite"/>
    </source>
</evidence>
<evidence type="ECO:0000259" key="6">
    <source>
        <dbReference type="PROSITE" id="PS50011"/>
    </source>
</evidence>
<feature type="compositionally biased region" description="Low complexity" evidence="5">
    <location>
        <begin position="132"/>
        <end position="144"/>
    </location>
</feature>
<keyword evidence="1" id="KW-0723">Serine/threonine-protein kinase</keyword>
<dbReference type="InterPro" id="IPR011009">
    <property type="entry name" value="Kinase-like_dom_sf"/>
</dbReference>
<dbReference type="Proteomes" id="UP000298327">
    <property type="component" value="Unassembled WGS sequence"/>
</dbReference>
<dbReference type="InterPro" id="IPR059179">
    <property type="entry name" value="MLKL-like_MCAfunc"/>
</dbReference>
<evidence type="ECO:0000256" key="3">
    <source>
        <dbReference type="ARBA" id="ARBA00022840"/>
    </source>
</evidence>
<dbReference type="InterPro" id="IPR001245">
    <property type="entry name" value="Ser-Thr/Tyr_kinase_cat_dom"/>
</dbReference>
<feature type="region of interest" description="Disordered" evidence="5">
    <location>
        <begin position="479"/>
        <end position="555"/>
    </location>
</feature>
<keyword evidence="8" id="KW-1185">Reference proteome</keyword>
<feature type="compositionally biased region" description="Low complexity" evidence="5">
    <location>
        <begin position="503"/>
        <end position="513"/>
    </location>
</feature>
<dbReference type="SUPFAM" id="SSF56112">
    <property type="entry name" value="Protein kinase-like (PK-like)"/>
    <property type="match status" value="1"/>
</dbReference>
<dbReference type="EMBL" id="SEOQ01000232">
    <property type="protein sequence ID" value="TFY66608.1"/>
    <property type="molecule type" value="Genomic_DNA"/>
</dbReference>
<keyword evidence="3 4" id="KW-0067">ATP-binding</keyword>
<feature type="region of interest" description="Disordered" evidence="5">
    <location>
        <begin position="1"/>
        <end position="150"/>
    </location>
</feature>
<feature type="compositionally biased region" description="Polar residues" evidence="5">
    <location>
        <begin position="50"/>
        <end position="60"/>
    </location>
</feature>
<feature type="compositionally biased region" description="Low complexity" evidence="5">
    <location>
        <begin position="1"/>
        <end position="43"/>
    </location>
</feature>
<dbReference type="GO" id="GO:0004674">
    <property type="term" value="F:protein serine/threonine kinase activity"/>
    <property type="evidence" value="ECO:0007669"/>
    <property type="project" value="UniProtKB-KW"/>
</dbReference>
<dbReference type="PROSITE" id="PS00108">
    <property type="entry name" value="PROTEIN_KINASE_ST"/>
    <property type="match status" value="1"/>
</dbReference>
<proteinExistence type="predicted"/>
<name>A0A4Y9YY62_9AGAM</name>
<dbReference type="PROSITE" id="PS50011">
    <property type="entry name" value="PROTEIN_KINASE_DOM"/>
    <property type="match status" value="1"/>
</dbReference>
<organism evidence="7 8">
    <name type="scientific">Dentipellis fragilis</name>
    <dbReference type="NCBI Taxonomy" id="205917"/>
    <lineage>
        <taxon>Eukaryota</taxon>
        <taxon>Fungi</taxon>
        <taxon>Dikarya</taxon>
        <taxon>Basidiomycota</taxon>
        <taxon>Agaricomycotina</taxon>
        <taxon>Agaricomycetes</taxon>
        <taxon>Russulales</taxon>
        <taxon>Hericiaceae</taxon>
        <taxon>Dentipellis</taxon>
    </lineage>
</organism>
<dbReference type="PROSITE" id="PS00107">
    <property type="entry name" value="PROTEIN_KINASE_ATP"/>
    <property type="match status" value="1"/>
</dbReference>
<dbReference type="PANTHER" id="PTHR44329">
    <property type="entry name" value="SERINE/THREONINE-PROTEIN KINASE TNNI3K-RELATED"/>
    <property type="match status" value="1"/>
</dbReference>
<dbReference type="CDD" id="cd21037">
    <property type="entry name" value="MLKL_NTD"/>
    <property type="match status" value="1"/>
</dbReference>
<dbReference type="InterPro" id="IPR017441">
    <property type="entry name" value="Protein_kinase_ATP_BS"/>
</dbReference>
<sequence length="1283" mass="140740">MPPKQSPNSSAPGSPAGKAMPSPPSTTHSSSSDSSSMVKVSSPLNPGRPHSQSPGTTPTMKVTPLPSTNPTLTLRGQSHSTPAHRETSPARDPNPHPHHAEHISRVMSNPLPTASSSSSLSTISFHRPGTGSTFRSRSRSASQSRSREVSPIRGILQVNVVEQEGLSPASTWWNRKVHPPRPWSEAPKRKKTIPAAQTEGYLHTRGRVVEAAASVLGTAARVAHEALFVGVDLLQFAPVVGLETAGRTLLNIWDALEMVEMNRLACLRLTERCADALISVRDEILDAGGAVLDELKAPIAKLNEAFMEVNYFLKKQAHRPFLKRYLKRDEILRSIAVCDAGLSDALGMFGLSIQIRTLKLIQVNEARRQAEATALFNSLGLHDVPGDPSLQLPGPEAAHIERPASPSSLGPAEIRTLLQNLRTRQNEEDRTRDMMDLRQLMRTALETNNDVTMIEVLQVGRDEMPEAIKTLQRALEREVEREWSGGDGGSRGSGVEGSPVLERASSTRSRASSVFRPRGATVSSINDVRATTYSGTTSQSTDSGSSDGKRRSGDTLDREFMESGIDALRRLSQGTELLPLPSWTITRYEVDLEEKIGIGFFSDVYKGVWREHTVAIKVLAETTPRKLFVHEISIWKALSHPNVLELLGASSASGDPPWFFVSPYYSNGSLVNYLKGLESMIHVDLLRMIHEIAKGMAYLHEKGVLHGDLKAANVLVDDHLHCVISDFGQSEMKSEVYRISRTPLPHGTLRWQAPELMLGVSDALTQEIDIYAFAICCCEILTKGTLPWPLMDDDAVRHLVLVENMRPSLPLTHLANSGLMDIVQACWVRVAANRPSFAEIAKRVKRLRVELGGSTGLESPRPQGLLEQWKAQENTHSRPSPDMHPIGLPEVPTKDDIEVGTDVLQEETLPLSRGHAGTTSAPPGLAEPMPMSAQRVRDDLDTIKPGLFYPGSETSSVDTLAPDDSLSGSEILGSSRHASPPPLEFSEATANVWNERRYRMLLQHEYHTSREWLRSCLVYGTEQRLTYLAVTLPLWSPSPVALGAVGYLSKPDGSFTTLFNCFDPTKTADGMAGNLPSLSGYGKVTHDSQRQDKRNAALRGLDLIQSFLYKNKGEGPASQTVSRTQSFQLRAGHKVAYLYAETTLYRFMVDLSIPKKWFQNNIDNIVKMYGQKHQVTKEDIFLVIGTLDAQDYALFVSHSHPDGQVNFNIFTAGRPGAPWGAFSTTTGDLSSSMTGGPQYHEEIFGSSLSANKVSKAKPSGASWDSVLLARLRFKPDVVEPTSL</sequence>
<dbReference type="OrthoDB" id="1668230at2759"/>
<feature type="domain" description="Protein kinase" evidence="6">
    <location>
        <begin position="590"/>
        <end position="847"/>
    </location>
</feature>
<feature type="region of interest" description="Disordered" evidence="5">
    <location>
        <begin position="907"/>
        <end position="929"/>
    </location>
</feature>
<dbReference type="InterPro" id="IPR008271">
    <property type="entry name" value="Ser/Thr_kinase_AS"/>
</dbReference>
<dbReference type="Gene3D" id="1.20.930.20">
    <property type="entry name" value="Adaptor protein Cbl, N-terminal domain"/>
    <property type="match status" value="1"/>
</dbReference>
<feature type="compositionally biased region" description="Low complexity" evidence="5">
    <location>
        <begin position="108"/>
        <end position="124"/>
    </location>
</feature>
<dbReference type="SMART" id="SM00220">
    <property type="entry name" value="S_TKc"/>
    <property type="match status" value="1"/>
</dbReference>
<accession>A0A4Y9YY62</accession>
<reference evidence="7 8" key="1">
    <citation type="submission" date="2019-02" db="EMBL/GenBank/DDBJ databases">
        <title>Genome sequencing of the rare red list fungi Dentipellis fragilis.</title>
        <authorList>
            <person name="Buettner E."/>
            <person name="Kellner H."/>
        </authorList>
    </citation>
    <scope>NUCLEOTIDE SEQUENCE [LARGE SCALE GENOMIC DNA]</scope>
    <source>
        <strain evidence="7 8">DSM 105465</strain>
    </source>
</reference>
<feature type="compositionally biased region" description="Low complexity" evidence="5">
    <location>
        <begin position="531"/>
        <end position="546"/>
    </location>
</feature>
<keyword evidence="2 4" id="KW-0547">Nucleotide-binding</keyword>
<dbReference type="STRING" id="205917.A0A4Y9YY62"/>
<evidence type="ECO:0000256" key="4">
    <source>
        <dbReference type="PROSITE-ProRule" id="PRU10141"/>
    </source>
</evidence>
<feature type="binding site" evidence="4">
    <location>
        <position position="626"/>
    </location>
    <ligand>
        <name>ATP</name>
        <dbReference type="ChEBI" id="CHEBI:30616"/>
    </ligand>
</feature>
<dbReference type="Pfam" id="PF07714">
    <property type="entry name" value="PK_Tyr_Ser-Thr"/>
    <property type="match status" value="1"/>
</dbReference>
<dbReference type="PRINTS" id="PR00109">
    <property type="entry name" value="TYRKINASE"/>
</dbReference>
<evidence type="ECO:0000256" key="1">
    <source>
        <dbReference type="ARBA" id="ARBA00022527"/>
    </source>
</evidence>
<dbReference type="GO" id="GO:0005524">
    <property type="term" value="F:ATP binding"/>
    <property type="evidence" value="ECO:0007669"/>
    <property type="project" value="UniProtKB-UniRule"/>
</dbReference>
<dbReference type="InterPro" id="IPR051681">
    <property type="entry name" value="Ser/Thr_Kinases-Pseudokinases"/>
</dbReference>
<dbReference type="InterPro" id="IPR000719">
    <property type="entry name" value="Prot_kinase_dom"/>
</dbReference>
<evidence type="ECO:0000313" key="7">
    <source>
        <dbReference type="EMBL" id="TFY66608.1"/>
    </source>
</evidence>
<dbReference type="InterPro" id="IPR036537">
    <property type="entry name" value="Adaptor_Cbl_N_dom_sf"/>
</dbReference>